<keyword evidence="3" id="KW-1185">Reference proteome</keyword>
<dbReference type="AlphaFoldDB" id="A0A4P2VVC7"/>
<dbReference type="KEGG" id="sbf:JCM31447_19290"/>
<proteinExistence type="predicted"/>
<accession>A0A4P2VVC7</accession>
<evidence type="ECO:0000313" key="2">
    <source>
        <dbReference type="EMBL" id="BBH53485.1"/>
    </source>
</evidence>
<dbReference type="RefSeq" id="WP_130609407.1">
    <property type="nucleotide sequence ID" value="NZ_AP019368.1"/>
</dbReference>
<protein>
    <submittedName>
        <fullName evidence="2">Uncharacterized protein</fullName>
    </submittedName>
</protein>
<keyword evidence="1" id="KW-0472">Membrane</keyword>
<dbReference type="EMBL" id="AP019368">
    <property type="protein sequence ID" value="BBH53485.1"/>
    <property type="molecule type" value="Genomic_DNA"/>
</dbReference>
<evidence type="ECO:0000256" key="1">
    <source>
        <dbReference type="SAM" id="Phobius"/>
    </source>
</evidence>
<evidence type="ECO:0000313" key="3">
    <source>
        <dbReference type="Proteomes" id="UP000291236"/>
    </source>
</evidence>
<dbReference type="Proteomes" id="UP000291236">
    <property type="component" value="Chromosome"/>
</dbReference>
<keyword evidence="1" id="KW-0812">Transmembrane</keyword>
<organism evidence="2 3">
    <name type="scientific">Fluviispira sanaruensis</name>
    <dbReference type="NCBI Taxonomy" id="2493639"/>
    <lineage>
        <taxon>Bacteria</taxon>
        <taxon>Pseudomonadati</taxon>
        <taxon>Bdellovibrionota</taxon>
        <taxon>Oligoflexia</taxon>
        <taxon>Silvanigrellales</taxon>
        <taxon>Silvanigrellaceae</taxon>
        <taxon>Fluviispira</taxon>
    </lineage>
</organism>
<gene>
    <name evidence="2" type="ORF">JCM31447_19290</name>
</gene>
<dbReference type="OrthoDB" id="9844668at2"/>
<keyword evidence="1" id="KW-1133">Transmembrane helix</keyword>
<reference evidence="2 3" key="1">
    <citation type="submission" date="2018-12" db="EMBL/GenBank/DDBJ databases">
        <title>Rubrispira sanarue gen. nov., sp., nov., a member of the order Silvanigrellales, isolated from a brackish lake in Hamamatsu Japan.</title>
        <authorList>
            <person name="Maejima Y."/>
            <person name="Iino T."/>
            <person name="Muraguchi Y."/>
            <person name="Fukuda K."/>
            <person name="Nojiri H."/>
            <person name="Ohkuma M."/>
            <person name="Moriuchi R."/>
            <person name="Dohra H."/>
            <person name="Kimbara K."/>
            <person name="Shintani M."/>
        </authorList>
    </citation>
    <scope>NUCLEOTIDE SEQUENCE [LARGE SCALE GENOMIC DNA]</scope>
    <source>
        <strain evidence="2 3">RF1110005</strain>
    </source>
</reference>
<name>A0A4P2VVC7_FLUSA</name>
<sequence>MDKVSKKIDWTSSAGQVLVESLITQVILAISAFALIEIVRLLAFKAVFKAAVSDIALQISHSELALKRNGSIPQKHSLSSFKSIVYDDKIKKQLQHTLKLFPTSFISFEKELNAENKWIYSIPHHNYTISLQFVFSNLSHPEGVYLKVTTCLPVLFSSFFNPSMQVGRRSQAKRNCLGHFAGAKTYNPIYWYRVRVSTYVPWPASTQIFEKGLAMPVSIYGLEENITQETMEFIREVDLSQYIFKEKKEN</sequence>
<feature type="transmembrane region" description="Helical" evidence="1">
    <location>
        <begin position="22"/>
        <end position="43"/>
    </location>
</feature>